<dbReference type="SUPFAM" id="SSF56801">
    <property type="entry name" value="Acetyl-CoA synthetase-like"/>
    <property type="match status" value="1"/>
</dbReference>
<dbReference type="InterPro" id="IPR042099">
    <property type="entry name" value="ANL_N_sf"/>
</dbReference>
<dbReference type="GO" id="GO:0003987">
    <property type="term" value="F:acetate-CoA ligase activity"/>
    <property type="evidence" value="ECO:0007669"/>
    <property type="project" value="UniProtKB-EC"/>
</dbReference>
<accession>A0ABX0V1F9</accession>
<dbReference type="Pfam" id="PF13193">
    <property type="entry name" value="AMP-binding_C"/>
    <property type="match status" value="1"/>
</dbReference>
<evidence type="ECO:0000256" key="1">
    <source>
        <dbReference type="ARBA" id="ARBA00006432"/>
    </source>
</evidence>
<proteinExistence type="inferred from homology"/>
<evidence type="ECO:0000256" key="2">
    <source>
        <dbReference type="ARBA" id="ARBA00013275"/>
    </source>
</evidence>
<keyword evidence="4" id="KW-0547">Nucleotide-binding</keyword>
<dbReference type="Gene3D" id="3.30.300.30">
    <property type="match status" value="1"/>
</dbReference>
<feature type="domain" description="AMP-binding enzyme C-terminal" evidence="8">
    <location>
        <begin position="522"/>
        <end position="600"/>
    </location>
</feature>
<protein>
    <recommendedName>
        <fullName evidence="2">acetate--CoA ligase</fullName>
        <ecNumber evidence="2">6.2.1.1</ecNumber>
    </recommendedName>
</protein>
<sequence length="641" mass="68591">MSSENGTAPIERFLTLHGLTSYDELVERAARDPEWFWPAVMQFHGLHFFKPYERLLDVSKGPEWAEWCIGGTTNIAYNCLNRTIANGLGGKDAVLWEGEDGTRRAVSYAQLQETVARAAGGLTALGIGRGDVVGLFMPSVPETIAAFLAIVSIGAIALPMFSGFGAQAVAERLGDAGAVAVVTVDRTLRRGKAIEMAETIDALRGMTPSLRHIVVVPRDAAHPDPRWLGWAELLATGEPVAPVELPAETPAMLVYTSGTSGKAKGTVHSHCGFMTKVALDFGTILDLRPDDRLLWMSDMGWLTGPILAVASPMVGATMLLAEGVPDYPEPGRLWRLAQDYGITFLGVAPTMVRAFMQQPPGTVESYDLSTLRVTAATGEPWTPEAWNWFRDKVCGNRAPILNYSGGTEIGGGIIASTILHRDLKPCAFGGPIPGMGAVVVDLTGRPLPRGEVGELALTVPSIGLTRGLWRDPDRYLESYWSTISGLWVHGDFASVDADGNWFIHGRSDDTIKIAGKRTGPAEIEAFLLGTGKVAEAAAIGVPDPVKGSAVVCVCVLARGVSETPEVVDELRRAVVEGLGSSFRPKAVAFVGDLPKTRSMKIMRRVVRSIWIGEPVGDVSGLVNPEAVAQLRSRPGEAEVPT</sequence>
<dbReference type="Proteomes" id="UP001429580">
    <property type="component" value="Unassembled WGS sequence"/>
</dbReference>
<dbReference type="InterPro" id="IPR020845">
    <property type="entry name" value="AMP-binding_CS"/>
</dbReference>
<name>A0ABX0V1F9_9HYPH</name>
<gene>
    <name evidence="10" type="ORF">FHS82_002891</name>
</gene>
<keyword evidence="11" id="KW-1185">Reference proteome</keyword>
<evidence type="ECO:0000256" key="6">
    <source>
        <dbReference type="ARBA" id="ARBA00022990"/>
    </source>
</evidence>
<dbReference type="PROSITE" id="PS00455">
    <property type="entry name" value="AMP_BINDING"/>
    <property type="match status" value="1"/>
</dbReference>
<evidence type="ECO:0000256" key="5">
    <source>
        <dbReference type="ARBA" id="ARBA00022840"/>
    </source>
</evidence>
<keyword evidence="6" id="KW-0007">Acetylation</keyword>
<organism evidence="10 11">
    <name type="scientific">Pseudochelatococcus lubricantis</name>
    <dbReference type="NCBI Taxonomy" id="1538102"/>
    <lineage>
        <taxon>Bacteria</taxon>
        <taxon>Pseudomonadati</taxon>
        <taxon>Pseudomonadota</taxon>
        <taxon>Alphaproteobacteria</taxon>
        <taxon>Hyphomicrobiales</taxon>
        <taxon>Chelatococcaceae</taxon>
        <taxon>Pseudochelatococcus</taxon>
    </lineage>
</organism>
<dbReference type="InterPro" id="IPR032387">
    <property type="entry name" value="ACAS_N"/>
</dbReference>
<feature type="domain" description="Acetyl-coenzyme A synthetase N-terminal" evidence="9">
    <location>
        <begin position="22"/>
        <end position="79"/>
    </location>
</feature>
<dbReference type="Pfam" id="PF00501">
    <property type="entry name" value="AMP-binding"/>
    <property type="match status" value="1"/>
</dbReference>
<reference evidence="10 11" key="1">
    <citation type="submission" date="2020-03" db="EMBL/GenBank/DDBJ databases">
        <title>Genomic Encyclopedia of Type Strains, Phase IV (KMG-IV): sequencing the most valuable type-strain genomes for metagenomic binning, comparative biology and taxonomic classification.</title>
        <authorList>
            <person name="Goeker M."/>
        </authorList>
    </citation>
    <scope>NUCLEOTIDE SEQUENCE [LARGE SCALE GENOMIC DNA]</scope>
    <source>
        <strain evidence="10 11">DSM 103870</strain>
    </source>
</reference>
<dbReference type="PANTHER" id="PTHR24095:SF14">
    <property type="entry name" value="ACETYL-COENZYME A SYNTHETASE 1"/>
    <property type="match status" value="1"/>
</dbReference>
<evidence type="ECO:0000259" key="8">
    <source>
        <dbReference type="Pfam" id="PF13193"/>
    </source>
</evidence>
<dbReference type="InterPro" id="IPR000873">
    <property type="entry name" value="AMP-dep_synth/lig_dom"/>
</dbReference>
<dbReference type="EC" id="6.2.1.1" evidence="2"/>
<evidence type="ECO:0000259" key="9">
    <source>
        <dbReference type="Pfam" id="PF16177"/>
    </source>
</evidence>
<dbReference type="InterPro" id="IPR045851">
    <property type="entry name" value="AMP-bd_C_sf"/>
</dbReference>
<dbReference type="Gene3D" id="3.40.50.12780">
    <property type="entry name" value="N-terminal domain of ligase-like"/>
    <property type="match status" value="1"/>
</dbReference>
<keyword evidence="3 10" id="KW-0436">Ligase</keyword>
<dbReference type="EMBL" id="JAASQI010000007">
    <property type="protein sequence ID" value="NIJ59036.1"/>
    <property type="molecule type" value="Genomic_DNA"/>
</dbReference>
<comment type="similarity">
    <text evidence="1">Belongs to the ATP-dependent AMP-binding enzyme family.</text>
</comment>
<keyword evidence="5" id="KW-0067">ATP-binding</keyword>
<evidence type="ECO:0000313" key="10">
    <source>
        <dbReference type="EMBL" id="NIJ59036.1"/>
    </source>
</evidence>
<dbReference type="InterPro" id="IPR025110">
    <property type="entry name" value="AMP-bd_C"/>
</dbReference>
<feature type="domain" description="AMP-dependent synthetase/ligase" evidence="7">
    <location>
        <begin position="88"/>
        <end position="469"/>
    </location>
</feature>
<evidence type="ECO:0000256" key="3">
    <source>
        <dbReference type="ARBA" id="ARBA00022598"/>
    </source>
</evidence>
<evidence type="ECO:0000256" key="4">
    <source>
        <dbReference type="ARBA" id="ARBA00022741"/>
    </source>
</evidence>
<evidence type="ECO:0000259" key="7">
    <source>
        <dbReference type="Pfam" id="PF00501"/>
    </source>
</evidence>
<evidence type="ECO:0000313" key="11">
    <source>
        <dbReference type="Proteomes" id="UP001429580"/>
    </source>
</evidence>
<dbReference type="RefSeq" id="WP_166954029.1">
    <property type="nucleotide sequence ID" value="NZ_JAASQI010000007.1"/>
</dbReference>
<dbReference type="PANTHER" id="PTHR24095">
    <property type="entry name" value="ACETYL-COENZYME A SYNTHETASE"/>
    <property type="match status" value="1"/>
</dbReference>
<comment type="caution">
    <text evidence="10">The sequence shown here is derived from an EMBL/GenBank/DDBJ whole genome shotgun (WGS) entry which is preliminary data.</text>
</comment>
<dbReference type="Pfam" id="PF16177">
    <property type="entry name" value="ACAS_N"/>
    <property type="match status" value="1"/>
</dbReference>